<sequence>MFQHILLQLQLIISCWITLASSSLSFSQTKPGCQLKCGDVSIPYPFGIISSSSGGDCSIDGSLGSYGFSVNCNTTYNPPKPFVAAAAGENQQMFVLMGDKLQSNIQDIEILSISESEIRLKTLQTTSCYNKSGALLTPSTATNLLFSFIGSPFTFSDTKNRVYGVGCATYATIIMDDNRDRVKNYTSQCQSKCPSRESVFNYGGSCTGSGCCEMTFPKGQTYFHGIETSPGNNSEVWSFNPCSSIFMAEKGYYKFNADTDFPDIHRNITLVYSEGNKDIPLPVVLNWAIGNKTCEEAQKNLTAFACHKEHNSYCIDSDNGLGYRCSCYQGFEGNPYISPGCQ</sequence>
<proteinExistence type="predicted"/>
<gene>
    <name evidence="2" type="ORF">MKW98_003634</name>
</gene>
<comment type="caution">
    <text evidence="2">The sequence shown here is derived from an EMBL/GenBank/DDBJ whole genome shotgun (WGS) entry which is preliminary data.</text>
</comment>
<dbReference type="PANTHER" id="PTHR33491">
    <property type="entry name" value="OSJNBA0016N04.9 PROTEIN"/>
    <property type="match status" value="1"/>
</dbReference>
<dbReference type="EMBL" id="JAJJMB010010543">
    <property type="protein sequence ID" value="KAI3907989.1"/>
    <property type="molecule type" value="Genomic_DNA"/>
</dbReference>
<name>A0AAD4XF86_9MAGN</name>
<dbReference type="AlphaFoldDB" id="A0AAD4XF86"/>
<accession>A0AAD4XF86</accession>
<evidence type="ECO:0000256" key="1">
    <source>
        <dbReference type="SAM" id="SignalP"/>
    </source>
</evidence>
<protein>
    <submittedName>
        <fullName evidence="2">Uncharacterized protein</fullName>
    </submittedName>
</protein>
<feature type="signal peptide" evidence="1">
    <location>
        <begin position="1"/>
        <end position="22"/>
    </location>
</feature>
<dbReference type="Proteomes" id="UP001202328">
    <property type="component" value="Unassembled WGS sequence"/>
</dbReference>
<keyword evidence="3" id="KW-1185">Reference proteome</keyword>
<evidence type="ECO:0000313" key="3">
    <source>
        <dbReference type="Proteomes" id="UP001202328"/>
    </source>
</evidence>
<feature type="chain" id="PRO_5042170568" evidence="1">
    <location>
        <begin position="23"/>
        <end position="342"/>
    </location>
</feature>
<feature type="non-terminal residue" evidence="2">
    <location>
        <position position="342"/>
    </location>
</feature>
<keyword evidence="1" id="KW-0732">Signal</keyword>
<reference evidence="2" key="1">
    <citation type="submission" date="2022-04" db="EMBL/GenBank/DDBJ databases">
        <title>A functionally conserved STORR gene fusion in Papaver species that diverged 16.8 million years ago.</title>
        <authorList>
            <person name="Catania T."/>
        </authorList>
    </citation>
    <scope>NUCLEOTIDE SEQUENCE</scope>
    <source>
        <strain evidence="2">S-188037</strain>
    </source>
</reference>
<evidence type="ECO:0000313" key="2">
    <source>
        <dbReference type="EMBL" id="KAI3907989.1"/>
    </source>
</evidence>
<organism evidence="2 3">
    <name type="scientific">Papaver atlanticum</name>
    <dbReference type="NCBI Taxonomy" id="357466"/>
    <lineage>
        <taxon>Eukaryota</taxon>
        <taxon>Viridiplantae</taxon>
        <taxon>Streptophyta</taxon>
        <taxon>Embryophyta</taxon>
        <taxon>Tracheophyta</taxon>
        <taxon>Spermatophyta</taxon>
        <taxon>Magnoliopsida</taxon>
        <taxon>Ranunculales</taxon>
        <taxon>Papaveraceae</taxon>
        <taxon>Papaveroideae</taxon>
        <taxon>Papaver</taxon>
    </lineage>
</organism>